<feature type="non-terminal residue" evidence="5">
    <location>
        <position position="132"/>
    </location>
</feature>
<dbReference type="Pfam" id="PF01504">
    <property type="entry name" value="PIP5K"/>
    <property type="match status" value="2"/>
</dbReference>
<keyword evidence="3" id="KW-0808">Transferase</keyword>
<keyword evidence="6" id="KW-1185">Reference proteome</keyword>
<dbReference type="InterPro" id="IPR027483">
    <property type="entry name" value="PInositol-4-P-4/5-kinase_C_sf"/>
</dbReference>
<dbReference type="SMART" id="SM00330">
    <property type="entry name" value="PIPKc"/>
    <property type="match status" value="1"/>
</dbReference>
<evidence type="ECO:0000313" key="5">
    <source>
        <dbReference type="EMBL" id="MCI05659.1"/>
    </source>
</evidence>
<dbReference type="InterPro" id="IPR002498">
    <property type="entry name" value="PInositol-4-P-4/5-kinase_core"/>
</dbReference>
<dbReference type="Gene3D" id="3.30.800.10">
    <property type="entry name" value="Phosphatidylinositol Phosphate Kinase II Beta"/>
    <property type="match status" value="1"/>
</dbReference>
<dbReference type="PANTHER" id="PTHR23086">
    <property type="entry name" value="PHOSPHATIDYLINOSITOL-4-PHOSPHATE 5-KINASE"/>
    <property type="match status" value="1"/>
</dbReference>
<reference evidence="5 6" key="1">
    <citation type="journal article" date="2018" name="Front. Plant Sci.">
        <title>Red Clover (Trifolium pratense) and Zigzag Clover (T. medium) - A Picture of Genomic Similarities and Differences.</title>
        <authorList>
            <person name="Dluhosova J."/>
            <person name="Istvanek J."/>
            <person name="Nedelnik J."/>
            <person name="Repkova J."/>
        </authorList>
    </citation>
    <scope>NUCLEOTIDE SEQUENCE [LARGE SCALE GENOMIC DNA]</scope>
    <source>
        <strain evidence="6">cv. 10/8</strain>
        <tissue evidence="5">Leaf</tissue>
    </source>
</reference>
<evidence type="ECO:0000256" key="3">
    <source>
        <dbReference type="PROSITE-ProRule" id="PRU00781"/>
    </source>
</evidence>
<evidence type="ECO:0000256" key="2">
    <source>
        <dbReference type="ARBA" id="ARBA00022777"/>
    </source>
</evidence>
<proteinExistence type="predicted"/>
<dbReference type="Proteomes" id="UP000265520">
    <property type="component" value="Unassembled WGS sequence"/>
</dbReference>
<dbReference type="GO" id="GO:0046854">
    <property type="term" value="P:phosphatidylinositol phosphate biosynthetic process"/>
    <property type="evidence" value="ECO:0007669"/>
    <property type="project" value="TreeGrafter"/>
</dbReference>
<dbReference type="EC" id="2.7.1.68" evidence="1"/>
<evidence type="ECO:0000313" key="6">
    <source>
        <dbReference type="Proteomes" id="UP000265520"/>
    </source>
</evidence>
<dbReference type="SUPFAM" id="SSF56104">
    <property type="entry name" value="SAICAR synthase-like"/>
    <property type="match status" value="1"/>
</dbReference>
<dbReference type="GO" id="GO:0016308">
    <property type="term" value="F:1-phosphatidylinositol-4-phosphate 5-kinase activity"/>
    <property type="evidence" value="ECO:0007669"/>
    <property type="project" value="UniProtKB-EC"/>
</dbReference>
<dbReference type="InterPro" id="IPR027484">
    <property type="entry name" value="PInositol-4-P-5-kinase_N"/>
</dbReference>
<keyword evidence="2 3" id="KW-0418">Kinase</keyword>
<name>A0A392P2M8_9FABA</name>
<dbReference type="GO" id="GO:0005524">
    <property type="term" value="F:ATP binding"/>
    <property type="evidence" value="ECO:0007669"/>
    <property type="project" value="UniProtKB-UniRule"/>
</dbReference>
<keyword evidence="3" id="KW-0547">Nucleotide-binding</keyword>
<dbReference type="InterPro" id="IPR023610">
    <property type="entry name" value="PInositol-4/5-P-5/4-kinase"/>
</dbReference>
<feature type="domain" description="PIPK" evidence="4">
    <location>
        <begin position="1"/>
        <end position="132"/>
    </location>
</feature>
<comment type="caution">
    <text evidence="5">The sequence shown here is derived from an EMBL/GenBank/DDBJ whole genome shotgun (WGS) entry which is preliminary data.</text>
</comment>
<keyword evidence="3" id="KW-0067">ATP-binding</keyword>
<dbReference type="GO" id="GO:0005886">
    <property type="term" value="C:plasma membrane"/>
    <property type="evidence" value="ECO:0007669"/>
    <property type="project" value="TreeGrafter"/>
</dbReference>
<dbReference type="AlphaFoldDB" id="A0A392P2M8"/>
<dbReference type="PROSITE" id="PS51455">
    <property type="entry name" value="PIPK"/>
    <property type="match status" value="1"/>
</dbReference>
<sequence>MKKAEAKALLRMLPAYYNHFRSFDNALLTKFYGLHCVKLNGPSQKKGSSLGRITTKPESEITETTILKDLDLNFIFRLQRSWFQEFCRQIDRDCELLELEGIMDYSLLVGIHFKDISPEGELIPSGSHTPPA</sequence>
<dbReference type="EMBL" id="LXQA010059338">
    <property type="protein sequence ID" value="MCI05659.1"/>
    <property type="molecule type" value="Genomic_DNA"/>
</dbReference>
<dbReference type="Gene3D" id="3.30.810.10">
    <property type="entry name" value="2-Layer Sandwich"/>
    <property type="match status" value="1"/>
</dbReference>
<protein>
    <recommendedName>
        <fullName evidence="1">1-phosphatidylinositol-4-phosphate 5-kinase</fullName>
        <ecNumber evidence="1">2.7.1.68</ecNumber>
    </recommendedName>
</protein>
<evidence type="ECO:0000256" key="1">
    <source>
        <dbReference type="ARBA" id="ARBA00012172"/>
    </source>
</evidence>
<accession>A0A392P2M8</accession>
<evidence type="ECO:0000259" key="4">
    <source>
        <dbReference type="PROSITE" id="PS51455"/>
    </source>
</evidence>
<organism evidence="5 6">
    <name type="scientific">Trifolium medium</name>
    <dbReference type="NCBI Taxonomy" id="97028"/>
    <lineage>
        <taxon>Eukaryota</taxon>
        <taxon>Viridiplantae</taxon>
        <taxon>Streptophyta</taxon>
        <taxon>Embryophyta</taxon>
        <taxon>Tracheophyta</taxon>
        <taxon>Spermatophyta</taxon>
        <taxon>Magnoliopsida</taxon>
        <taxon>eudicotyledons</taxon>
        <taxon>Gunneridae</taxon>
        <taxon>Pentapetalae</taxon>
        <taxon>rosids</taxon>
        <taxon>fabids</taxon>
        <taxon>Fabales</taxon>
        <taxon>Fabaceae</taxon>
        <taxon>Papilionoideae</taxon>
        <taxon>50 kb inversion clade</taxon>
        <taxon>NPAAA clade</taxon>
        <taxon>Hologalegina</taxon>
        <taxon>IRL clade</taxon>
        <taxon>Trifolieae</taxon>
        <taxon>Trifolium</taxon>
    </lineage>
</organism>
<dbReference type="PANTHER" id="PTHR23086:SF29">
    <property type="entry name" value="PHOSPHATIDYLINOSITOL 4-PHOSPHATE 5-KINASE 4"/>
    <property type="match status" value="1"/>
</dbReference>